<dbReference type="HOGENOM" id="CLU_109949_0_0_1"/>
<keyword evidence="2" id="KW-1185">Reference proteome</keyword>
<dbReference type="PaxDb" id="6239-W04A4.6"/>
<dbReference type="eggNOG" id="ENOG502THUM">
    <property type="taxonomic scope" value="Eukaryota"/>
</dbReference>
<proteinExistence type="predicted"/>
<dbReference type="OMA" id="EVDCTPY"/>
<evidence type="ECO:0000313" key="3">
    <source>
        <dbReference type="WormBase" id="W04A4.6"/>
    </source>
</evidence>
<dbReference type="FunCoup" id="Q7YWR9">
    <property type="interactions" value="811"/>
</dbReference>
<name>Q7YWR9_CAEEL</name>
<evidence type="ECO:0000313" key="2">
    <source>
        <dbReference type="Proteomes" id="UP000001940"/>
    </source>
</evidence>
<dbReference type="CTD" id="3565636"/>
<dbReference type="Bgee" id="WBGene00012235">
    <property type="expression patterns" value="Expressed in larva and 3 other cell types or tissues"/>
</dbReference>
<dbReference type="PeptideAtlas" id="Q7YWR9"/>
<dbReference type="EMBL" id="BX284601">
    <property type="protein sequence ID" value="CAE17983.1"/>
    <property type="molecule type" value="Genomic_DNA"/>
</dbReference>
<dbReference type="Proteomes" id="UP000001940">
    <property type="component" value="Chromosome I"/>
</dbReference>
<dbReference type="AlphaFoldDB" id="Q7YWR9"/>
<dbReference type="AGR" id="WB:WBGene00012235"/>
<dbReference type="InParanoid" id="Q7YWR9"/>
<sequence>MSSTVNTAPNLTMFRRAPLPPVRNTDTEVDCTPYAHVQYRPFCQTIRLEKRRKALQRERRKKLPTILENLCMFEWLHRVDAHRDLSHEELLFVLTNGLFHQNKGNVAIVFNKDESTGKSATSRMNATFGKSSSRKEAVKQFMKSHKSPKVEFAIPENLKKYGIGNLPRKEKPEVVVKSVEVVTLD</sequence>
<dbReference type="UCSC" id="W04A4.6">
    <property type="organism name" value="c. elegans"/>
</dbReference>
<dbReference type="WormBase" id="W04A4.6">
    <property type="protein sequence ID" value="CE35042"/>
    <property type="gene ID" value="WBGene00012235"/>
</dbReference>
<accession>Q7YWR9</accession>
<dbReference type="OrthoDB" id="5857806at2759"/>
<dbReference type="GeneID" id="3565636"/>
<evidence type="ECO:0000313" key="1">
    <source>
        <dbReference type="EMBL" id="CAE17983.1"/>
    </source>
</evidence>
<dbReference type="KEGG" id="cel:CELE_W04A4.6"/>
<gene>
    <name evidence="1" type="ORF">CELE_W04A4.6</name>
    <name evidence="1 3" type="ORF">W04A4.6</name>
</gene>
<reference evidence="1 2" key="1">
    <citation type="journal article" date="1998" name="Science">
        <title>Genome sequence of the nematode C. elegans: a platform for investigating biology.</title>
        <authorList>
            <consortium name="The C. elegans sequencing consortium"/>
            <person name="Sulson J.E."/>
            <person name="Waterston R."/>
        </authorList>
    </citation>
    <scope>NUCLEOTIDE SEQUENCE [LARGE SCALE GENOMIC DNA]</scope>
    <source>
        <strain evidence="1 2">Bristol N2</strain>
    </source>
</reference>
<dbReference type="RefSeq" id="NP_001021665.1">
    <property type="nucleotide sequence ID" value="NM_001026494.1"/>
</dbReference>
<organism evidence="1 2">
    <name type="scientific">Caenorhabditis elegans</name>
    <dbReference type="NCBI Taxonomy" id="6239"/>
    <lineage>
        <taxon>Eukaryota</taxon>
        <taxon>Metazoa</taxon>
        <taxon>Ecdysozoa</taxon>
        <taxon>Nematoda</taxon>
        <taxon>Chromadorea</taxon>
        <taxon>Rhabditida</taxon>
        <taxon>Rhabditina</taxon>
        <taxon>Rhabditomorpha</taxon>
        <taxon>Rhabditoidea</taxon>
        <taxon>Rhabditidae</taxon>
        <taxon>Peloderinae</taxon>
        <taxon>Caenorhabditis</taxon>
    </lineage>
</organism>
<protein>
    <submittedName>
        <fullName evidence="1">NFACT-R_1 domain-containing protein</fullName>
    </submittedName>
</protein>